<evidence type="ECO:0000256" key="1">
    <source>
        <dbReference type="ARBA" id="ARBA00022737"/>
    </source>
</evidence>
<feature type="repeat" description="ANK" evidence="3">
    <location>
        <begin position="220"/>
        <end position="252"/>
    </location>
</feature>
<dbReference type="PROSITE" id="PS50297">
    <property type="entry name" value="ANK_REP_REGION"/>
    <property type="match status" value="2"/>
</dbReference>
<gene>
    <name evidence="4" type="ORF">HYQ45_000182</name>
</gene>
<dbReference type="InterPro" id="IPR002110">
    <property type="entry name" value="Ankyrin_rpt"/>
</dbReference>
<evidence type="ECO:0000256" key="3">
    <source>
        <dbReference type="PROSITE-ProRule" id="PRU00023"/>
    </source>
</evidence>
<dbReference type="SMART" id="SM00248">
    <property type="entry name" value="ANK"/>
    <property type="match status" value="2"/>
</dbReference>
<dbReference type="PANTHER" id="PTHR24201:SF15">
    <property type="entry name" value="ANKYRIN REPEAT DOMAIN-CONTAINING PROTEIN 66"/>
    <property type="match status" value="1"/>
</dbReference>
<sequence length="405" mass="44562">MGRLGPELELARTKLKNVADGLTALCARCCRADGERSAKAKKLKWLYLQSDMTKMQTEAHSAMDILQGFVGLYNASLAIGFNLTLNQLNKRHEETALLLARFMTEGTLATIRPRKSAPSDRAAGPHLESAVSIVVEYLDNGLPLIELLVQHMCSHPTGFHLWLTLWNDLLRAKPLPRVIELSDDDVLSAGTAIHEAARTGVGMREALLREKRYIHHLDDCGQTPLHLAVARGHVDALDMLLEAKANTNLDNVQGETPLSLAITLGLSKVCSILVKAGCDIDKGANPWPKIHGLSSAMHFLVAQDPSYDEFIVEKAMLLLHYDASLKSIFSDPDGRSMERLIFNSVPLLRYLINEGGTLRSLPDGKPLILGGLALNGTSMACEFFETYESIPRENVFGGYGWWDAL</sequence>
<evidence type="ECO:0000313" key="4">
    <source>
        <dbReference type="EMBL" id="KAG7143646.1"/>
    </source>
</evidence>
<accession>A0A8I3A4Q1</accession>
<dbReference type="EMBL" id="JAEMWZ010000003">
    <property type="protein sequence ID" value="KAG7143646.1"/>
    <property type="molecule type" value="Genomic_DNA"/>
</dbReference>
<feature type="repeat" description="ANK" evidence="3">
    <location>
        <begin position="253"/>
        <end position="285"/>
    </location>
</feature>
<reference evidence="4" key="1">
    <citation type="journal article" date="2021" name="Mol. Plant Pathol.">
        <title>A 20-kb lineage-specific genomic region tames virulence in pathogenic amphidiploid Verticillium longisporum.</title>
        <authorList>
            <person name="Harting R."/>
            <person name="Starke J."/>
            <person name="Kusch H."/>
            <person name="Poggeler S."/>
            <person name="Maurus I."/>
            <person name="Schluter R."/>
            <person name="Landesfeind M."/>
            <person name="Bulla I."/>
            <person name="Nowrousian M."/>
            <person name="de Jonge R."/>
            <person name="Stahlhut G."/>
            <person name="Hoff K.J."/>
            <person name="Asshauer K.P."/>
            <person name="Thurmer A."/>
            <person name="Stanke M."/>
            <person name="Daniel R."/>
            <person name="Morgenstern B."/>
            <person name="Thomma B.P.H.J."/>
            <person name="Kronstad J.W."/>
            <person name="Braus-Stromeyer S.A."/>
            <person name="Braus G.H."/>
        </authorList>
    </citation>
    <scope>NUCLEOTIDE SEQUENCE</scope>
    <source>
        <strain evidence="4">Vl32</strain>
    </source>
</reference>
<protein>
    <submittedName>
        <fullName evidence="4">Ankyrin repeat like protein</fullName>
    </submittedName>
</protein>
<keyword evidence="1" id="KW-0677">Repeat</keyword>
<evidence type="ECO:0000313" key="5">
    <source>
        <dbReference type="Proteomes" id="UP000689129"/>
    </source>
</evidence>
<dbReference type="InterPro" id="IPR050776">
    <property type="entry name" value="Ank_Repeat/CDKN_Inhibitor"/>
</dbReference>
<dbReference type="Pfam" id="PF12796">
    <property type="entry name" value="Ank_2"/>
    <property type="match status" value="1"/>
</dbReference>
<proteinExistence type="predicted"/>
<name>A0A8I3A4Q1_VERLO</name>
<organism evidence="4 5">
    <name type="scientific">Verticillium longisporum</name>
    <name type="common">Verticillium dahliae var. longisporum</name>
    <dbReference type="NCBI Taxonomy" id="100787"/>
    <lineage>
        <taxon>Eukaryota</taxon>
        <taxon>Fungi</taxon>
        <taxon>Dikarya</taxon>
        <taxon>Ascomycota</taxon>
        <taxon>Pezizomycotina</taxon>
        <taxon>Sordariomycetes</taxon>
        <taxon>Hypocreomycetidae</taxon>
        <taxon>Glomerellales</taxon>
        <taxon>Plectosphaerellaceae</taxon>
        <taxon>Verticillium</taxon>
    </lineage>
</organism>
<dbReference type="PANTHER" id="PTHR24201">
    <property type="entry name" value="ANK_REP_REGION DOMAIN-CONTAINING PROTEIN"/>
    <property type="match status" value="1"/>
</dbReference>
<dbReference type="PROSITE" id="PS50088">
    <property type="entry name" value="ANK_REPEAT"/>
    <property type="match status" value="2"/>
</dbReference>
<dbReference type="Proteomes" id="UP000689129">
    <property type="component" value="Unassembled WGS sequence"/>
</dbReference>
<comment type="caution">
    <text evidence="4">The sequence shown here is derived from an EMBL/GenBank/DDBJ whole genome shotgun (WGS) entry which is preliminary data.</text>
</comment>
<dbReference type="AlphaFoldDB" id="A0A8I3A4Q1"/>
<evidence type="ECO:0000256" key="2">
    <source>
        <dbReference type="ARBA" id="ARBA00023043"/>
    </source>
</evidence>
<keyword evidence="2 3" id="KW-0040">ANK repeat</keyword>
<dbReference type="OrthoDB" id="7464126at2759"/>